<evidence type="ECO:0000313" key="7">
    <source>
        <dbReference type="Proteomes" id="UP000815325"/>
    </source>
</evidence>
<comment type="function">
    <text evidence="5">Component of the proteasome, a multicatalytic proteinase complex which is characterized by its ability to cleave peptides with Arg, Phe, Tyr, Leu, and Glu adjacent to the leaving group at neutral or slightly basic pH. The proteasome has an ATP-dependent proteolytic activity.</text>
</comment>
<keyword evidence="2" id="KW-0645">Protease</keyword>
<evidence type="ECO:0000256" key="3">
    <source>
        <dbReference type="ARBA" id="ARBA00022801"/>
    </source>
</evidence>
<dbReference type="PROSITE" id="PS00854">
    <property type="entry name" value="PROTEASOME_BETA_1"/>
    <property type="match status" value="1"/>
</dbReference>
<keyword evidence="4 5" id="KW-0647">Proteasome</keyword>
<keyword evidence="7" id="KW-1185">Reference proteome</keyword>
<organism evidence="6 7">
    <name type="scientific">Dunaliella salina</name>
    <name type="common">Green alga</name>
    <name type="synonym">Protococcus salinus</name>
    <dbReference type="NCBI Taxonomy" id="3046"/>
    <lineage>
        <taxon>Eukaryota</taxon>
        <taxon>Viridiplantae</taxon>
        <taxon>Chlorophyta</taxon>
        <taxon>core chlorophytes</taxon>
        <taxon>Chlorophyceae</taxon>
        <taxon>CS clade</taxon>
        <taxon>Chlamydomonadales</taxon>
        <taxon>Dunaliellaceae</taxon>
        <taxon>Dunaliella</taxon>
    </lineage>
</organism>
<gene>
    <name evidence="6" type="ORF">DUNSADRAFT_15759</name>
</gene>
<dbReference type="InterPro" id="IPR016050">
    <property type="entry name" value="Proteasome_bsu_CS"/>
</dbReference>
<dbReference type="InterPro" id="IPR001353">
    <property type="entry name" value="Proteasome_sua/b"/>
</dbReference>
<comment type="subcellular location">
    <subcellularLocation>
        <location evidence="5">Cytoplasm</location>
    </subcellularLocation>
    <subcellularLocation>
        <location evidence="5">Nucleus</location>
    </subcellularLocation>
</comment>
<proteinExistence type="inferred from homology"/>
<sequence length="217" mass="23026">MSYLSASMRGPAAQCSTSFPPGLKPGEVSMGTSIMAVSFKGGVILGADSRTSTGSYIANRVTDKITPLADNVYILRSGSAADTQAIASYVQMYIALHQAEANERIRVKIAANMAMQLSYSNKDMLQAGLIIAGWDEDQGASVWAIPLGGTLMNVPYAIGGSDDEIIIMDDFHFSIKWTAVLLLTAVGFPFHTMLKRAAITLLGPDCPRGASCPLKDA</sequence>
<keyword evidence="1 5" id="KW-0963">Cytoplasm</keyword>
<dbReference type="PANTHER" id="PTHR32194:SF0">
    <property type="entry name" value="ATP-DEPENDENT PROTEASE SUBUNIT HSLV"/>
    <property type="match status" value="1"/>
</dbReference>
<comment type="caution">
    <text evidence="6">The sequence shown here is derived from an EMBL/GenBank/DDBJ whole genome shotgun (WGS) entry which is preliminary data.</text>
</comment>
<accession>A0ABQ7H9D4</accession>
<keyword evidence="5" id="KW-0539">Nucleus</keyword>
<dbReference type="Proteomes" id="UP000815325">
    <property type="component" value="Unassembled WGS sequence"/>
</dbReference>
<dbReference type="PANTHER" id="PTHR32194">
    <property type="entry name" value="METALLOPROTEASE TLDD"/>
    <property type="match status" value="1"/>
</dbReference>
<dbReference type="InterPro" id="IPR029055">
    <property type="entry name" value="Ntn_hydrolases_N"/>
</dbReference>
<dbReference type="EMBL" id="MU069442">
    <property type="protein sequence ID" value="KAF5843464.1"/>
    <property type="molecule type" value="Genomic_DNA"/>
</dbReference>
<comment type="subunit">
    <text evidence="5">Component of the proteasome complex.</text>
</comment>
<evidence type="ECO:0000256" key="5">
    <source>
        <dbReference type="RuleBase" id="RU004203"/>
    </source>
</evidence>
<evidence type="ECO:0000313" key="6">
    <source>
        <dbReference type="EMBL" id="KAF5843464.1"/>
    </source>
</evidence>
<evidence type="ECO:0000256" key="1">
    <source>
        <dbReference type="ARBA" id="ARBA00022490"/>
    </source>
</evidence>
<name>A0ABQ7H9D4_DUNSA</name>
<dbReference type="SUPFAM" id="SSF56235">
    <property type="entry name" value="N-terminal nucleophile aminohydrolases (Ntn hydrolases)"/>
    <property type="match status" value="1"/>
</dbReference>
<dbReference type="GO" id="GO:0000502">
    <property type="term" value="C:proteasome complex"/>
    <property type="evidence" value="ECO:0007669"/>
    <property type="project" value="UniProtKB-KW"/>
</dbReference>
<reference evidence="6" key="1">
    <citation type="submission" date="2017-08" db="EMBL/GenBank/DDBJ databases">
        <authorList>
            <person name="Polle J.E."/>
            <person name="Barry K."/>
            <person name="Cushman J."/>
            <person name="Schmutz J."/>
            <person name="Tran D."/>
            <person name="Hathwaick L.T."/>
            <person name="Yim W.C."/>
            <person name="Jenkins J."/>
            <person name="Mckie-Krisberg Z.M."/>
            <person name="Prochnik S."/>
            <person name="Lindquist E."/>
            <person name="Dockter R.B."/>
            <person name="Adam C."/>
            <person name="Molina H."/>
            <person name="Bunkerborg J."/>
            <person name="Jin E."/>
            <person name="Buchheim M."/>
            <person name="Magnuson J."/>
        </authorList>
    </citation>
    <scope>NUCLEOTIDE SEQUENCE</scope>
    <source>
        <strain evidence="6">CCAP 19/18</strain>
    </source>
</reference>
<evidence type="ECO:0000256" key="2">
    <source>
        <dbReference type="ARBA" id="ARBA00022670"/>
    </source>
</evidence>
<evidence type="ECO:0000256" key="4">
    <source>
        <dbReference type="ARBA" id="ARBA00022942"/>
    </source>
</evidence>
<protein>
    <recommendedName>
        <fullName evidence="5">Proteasome subunit beta</fullName>
    </recommendedName>
</protein>
<dbReference type="Pfam" id="PF00227">
    <property type="entry name" value="Proteasome"/>
    <property type="match status" value="1"/>
</dbReference>
<keyword evidence="3" id="KW-0378">Hydrolase</keyword>
<dbReference type="Gene3D" id="3.60.20.10">
    <property type="entry name" value="Glutamine Phosphoribosylpyrophosphate, subunit 1, domain 1"/>
    <property type="match status" value="1"/>
</dbReference>
<dbReference type="InterPro" id="IPR023333">
    <property type="entry name" value="Proteasome_suB-type"/>
</dbReference>
<comment type="similarity">
    <text evidence="5">Belongs to the peptidase T1B family.</text>
</comment>